<dbReference type="InterPro" id="IPR036396">
    <property type="entry name" value="Cyt_P450_sf"/>
</dbReference>
<dbReference type="GO" id="GO:0004497">
    <property type="term" value="F:monooxygenase activity"/>
    <property type="evidence" value="ECO:0007669"/>
    <property type="project" value="InterPro"/>
</dbReference>
<dbReference type="Proteomes" id="UP000238479">
    <property type="component" value="Chromosome 4"/>
</dbReference>
<evidence type="ECO:0000313" key="2">
    <source>
        <dbReference type="Proteomes" id="UP000238479"/>
    </source>
</evidence>
<sequence>MSTFFNRDDLIGLLLKALYHSELNQRITVDDLVDECKTFYFAGEETTNTLLA</sequence>
<dbReference type="EMBL" id="PDCK01000042">
    <property type="protein sequence ID" value="PRQ40550.1"/>
    <property type="molecule type" value="Genomic_DNA"/>
</dbReference>
<dbReference type="GO" id="GO:0005506">
    <property type="term" value="F:iron ion binding"/>
    <property type="evidence" value="ECO:0007669"/>
    <property type="project" value="InterPro"/>
</dbReference>
<organism evidence="1 2">
    <name type="scientific">Rosa chinensis</name>
    <name type="common">China rose</name>
    <dbReference type="NCBI Taxonomy" id="74649"/>
    <lineage>
        <taxon>Eukaryota</taxon>
        <taxon>Viridiplantae</taxon>
        <taxon>Streptophyta</taxon>
        <taxon>Embryophyta</taxon>
        <taxon>Tracheophyta</taxon>
        <taxon>Spermatophyta</taxon>
        <taxon>Magnoliopsida</taxon>
        <taxon>eudicotyledons</taxon>
        <taxon>Gunneridae</taxon>
        <taxon>Pentapetalae</taxon>
        <taxon>rosids</taxon>
        <taxon>fabids</taxon>
        <taxon>Rosales</taxon>
        <taxon>Rosaceae</taxon>
        <taxon>Rosoideae</taxon>
        <taxon>Rosoideae incertae sedis</taxon>
        <taxon>Rosa</taxon>
    </lineage>
</organism>
<evidence type="ECO:0000313" key="1">
    <source>
        <dbReference type="EMBL" id="PRQ40550.1"/>
    </source>
</evidence>
<dbReference type="SUPFAM" id="SSF48264">
    <property type="entry name" value="Cytochrome P450"/>
    <property type="match status" value="1"/>
</dbReference>
<reference evidence="1 2" key="1">
    <citation type="journal article" date="2018" name="Nat. Genet.">
        <title>The Rosa genome provides new insights in the design of modern roses.</title>
        <authorList>
            <person name="Bendahmane M."/>
        </authorList>
    </citation>
    <scope>NUCLEOTIDE SEQUENCE [LARGE SCALE GENOMIC DNA]</scope>
    <source>
        <strain evidence="2">cv. Old Blush</strain>
    </source>
</reference>
<keyword evidence="2" id="KW-1185">Reference proteome</keyword>
<dbReference type="Gene3D" id="1.10.630.10">
    <property type="entry name" value="Cytochrome P450"/>
    <property type="match status" value="1"/>
</dbReference>
<proteinExistence type="predicted"/>
<name>A0A2P6R291_ROSCH</name>
<accession>A0A2P6R291</accession>
<protein>
    <submittedName>
        <fullName evidence="1">Putative cytochrome P450</fullName>
    </submittedName>
</protein>
<dbReference type="STRING" id="74649.A0A2P6R291"/>
<comment type="caution">
    <text evidence="1">The sequence shown here is derived from an EMBL/GenBank/DDBJ whole genome shotgun (WGS) entry which is preliminary data.</text>
</comment>
<dbReference type="GO" id="GO:0016705">
    <property type="term" value="F:oxidoreductase activity, acting on paired donors, with incorporation or reduction of molecular oxygen"/>
    <property type="evidence" value="ECO:0007669"/>
    <property type="project" value="InterPro"/>
</dbReference>
<gene>
    <name evidence="1" type="ORF">RchiOBHm_Chr4g0437241</name>
</gene>
<dbReference type="AlphaFoldDB" id="A0A2P6R291"/>
<dbReference type="Gramene" id="PRQ40550">
    <property type="protein sequence ID" value="PRQ40550"/>
    <property type="gene ID" value="RchiOBHm_Chr4g0437241"/>
</dbReference>
<dbReference type="GO" id="GO:0020037">
    <property type="term" value="F:heme binding"/>
    <property type="evidence" value="ECO:0007669"/>
    <property type="project" value="InterPro"/>
</dbReference>